<evidence type="ECO:0000313" key="2">
    <source>
        <dbReference type="Proteomes" id="UP000634308"/>
    </source>
</evidence>
<proteinExistence type="predicted"/>
<organism evidence="1 2">
    <name type="scientific">Deinococcus seoulensis</name>
    <dbReference type="NCBI Taxonomy" id="1837379"/>
    <lineage>
        <taxon>Bacteria</taxon>
        <taxon>Thermotogati</taxon>
        <taxon>Deinococcota</taxon>
        <taxon>Deinococci</taxon>
        <taxon>Deinococcales</taxon>
        <taxon>Deinococcaceae</taxon>
        <taxon>Deinococcus</taxon>
    </lineage>
</organism>
<reference evidence="2" key="1">
    <citation type="journal article" date="2019" name="Int. J. Syst. Evol. Microbiol.">
        <title>The Global Catalogue of Microorganisms (GCM) 10K type strain sequencing project: providing services to taxonomists for standard genome sequencing and annotation.</title>
        <authorList>
            <consortium name="The Broad Institute Genomics Platform"/>
            <consortium name="The Broad Institute Genome Sequencing Center for Infectious Disease"/>
            <person name="Wu L."/>
            <person name="Ma J."/>
        </authorList>
    </citation>
    <scope>NUCLEOTIDE SEQUENCE [LARGE SCALE GENOMIC DNA]</scope>
    <source>
        <strain evidence="2">JCM 31404</strain>
    </source>
</reference>
<protein>
    <submittedName>
        <fullName evidence="1">Uncharacterized protein</fullName>
    </submittedName>
</protein>
<gene>
    <name evidence="1" type="ORF">GCM10008959_39550</name>
</gene>
<evidence type="ECO:0000313" key="1">
    <source>
        <dbReference type="EMBL" id="GGR74379.1"/>
    </source>
</evidence>
<keyword evidence="2" id="KW-1185">Reference proteome</keyword>
<accession>A0ABQ2RY00</accession>
<dbReference type="Proteomes" id="UP000634308">
    <property type="component" value="Unassembled WGS sequence"/>
</dbReference>
<dbReference type="EMBL" id="BMQM01000048">
    <property type="protein sequence ID" value="GGR74379.1"/>
    <property type="molecule type" value="Genomic_DNA"/>
</dbReference>
<sequence>MTDTSKQAALTDAHFTVNEAGEVKIDREALRAAMEPDGSSPSIYARPAQITIVSVIDTSEVDEENGGEIGLPGDTDE</sequence>
<comment type="caution">
    <text evidence="1">The sequence shown here is derived from an EMBL/GenBank/DDBJ whole genome shotgun (WGS) entry which is preliminary data.</text>
</comment>
<dbReference type="RefSeq" id="WP_189066711.1">
    <property type="nucleotide sequence ID" value="NZ_BMQM01000048.1"/>
</dbReference>
<name>A0ABQ2RY00_9DEIO</name>